<dbReference type="PRINTS" id="PR01217">
    <property type="entry name" value="PRICHEXTENSN"/>
</dbReference>
<feature type="compositionally biased region" description="Pro residues" evidence="3">
    <location>
        <begin position="113"/>
        <end position="145"/>
    </location>
</feature>
<sequence>MPATVRPDFAPLQAQIPEGITTIISASSSPLSSPTTPLEGRLYPRPLNIFKRPSRRSLVRRTTLVNSIPKSISEAEDTALVPRPLSIASTPAPSPTQLPRIAISPHTFAPAPASIPPTNPASPSPSATSPPPSQPITPTPSLTPLPPTPTTTTCTLCASPLLPLQTYTLPKTAPSLTSKIHTLYPTTPTTPTPTFCTTCFTTIRALVLCWSCGDPIHRPEERIGCGWAWWHWGCVRCLLCRAPLPPPPWTHAPTTLSVPPSCKPCTRELRELAYAERIRKQALNPVVVRGNKSLRGTSNGGATRNEITSNRDASSGGTNNAVAPTTTRLPRNVDLRPPTSTAIATQAETDPSMSRKERGGGKRGSVDGEIAGKEVDEGGGAG</sequence>
<dbReference type="AlphaFoldDB" id="A0AA39U814"/>
<evidence type="ECO:0000259" key="4">
    <source>
        <dbReference type="PROSITE" id="PS00478"/>
    </source>
</evidence>
<feature type="compositionally biased region" description="Basic and acidic residues" evidence="3">
    <location>
        <begin position="353"/>
        <end position="376"/>
    </location>
</feature>
<dbReference type="GO" id="GO:0046872">
    <property type="term" value="F:metal ion binding"/>
    <property type="evidence" value="ECO:0007669"/>
    <property type="project" value="UniProtKB-KW"/>
</dbReference>
<reference evidence="5" key="1">
    <citation type="submission" date="2023-03" db="EMBL/GenBank/DDBJ databases">
        <title>Complete genome of Cladonia borealis.</title>
        <authorList>
            <person name="Park H."/>
        </authorList>
    </citation>
    <scope>NUCLEOTIDE SEQUENCE</scope>
    <source>
        <strain evidence="5">ANT050790</strain>
    </source>
</reference>
<dbReference type="Proteomes" id="UP001166286">
    <property type="component" value="Unassembled WGS sequence"/>
</dbReference>
<proteinExistence type="predicted"/>
<dbReference type="GO" id="GO:0030695">
    <property type="term" value="F:GTPase regulator activity"/>
    <property type="evidence" value="ECO:0007669"/>
    <property type="project" value="UniProtKB-ARBA"/>
</dbReference>
<evidence type="ECO:0000256" key="3">
    <source>
        <dbReference type="SAM" id="MobiDB-lite"/>
    </source>
</evidence>
<evidence type="ECO:0000256" key="1">
    <source>
        <dbReference type="ARBA" id="ARBA00022723"/>
    </source>
</evidence>
<accession>A0AA39U814</accession>
<name>A0AA39U814_9LECA</name>
<dbReference type="PROSITE" id="PS00478">
    <property type="entry name" value="LIM_DOMAIN_1"/>
    <property type="match status" value="1"/>
</dbReference>
<comment type="caution">
    <text evidence="5">The sequence shown here is derived from an EMBL/GenBank/DDBJ whole genome shotgun (WGS) entry which is preliminary data.</text>
</comment>
<gene>
    <name evidence="5" type="ORF">JMJ35_007315</name>
</gene>
<dbReference type="Gene3D" id="2.10.110.10">
    <property type="entry name" value="Cysteine Rich Protein"/>
    <property type="match status" value="1"/>
</dbReference>
<keyword evidence="6" id="KW-1185">Reference proteome</keyword>
<feature type="region of interest" description="Disordered" evidence="3">
    <location>
        <begin position="291"/>
        <end position="382"/>
    </location>
</feature>
<feature type="domain" description="LIM zinc-binding" evidence="4">
    <location>
        <begin position="209"/>
        <end position="244"/>
    </location>
</feature>
<keyword evidence="1" id="KW-0479">Metal-binding</keyword>
<dbReference type="InterPro" id="IPR001781">
    <property type="entry name" value="Znf_LIM"/>
</dbReference>
<dbReference type="EMBL" id="JAFEKC020000017">
    <property type="protein sequence ID" value="KAK0509921.1"/>
    <property type="molecule type" value="Genomic_DNA"/>
</dbReference>
<evidence type="ECO:0000313" key="5">
    <source>
        <dbReference type="EMBL" id="KAK0509921.1"/>
    </source>
</evidence>
<feature type="region of interest" description="Disordered" evidence="3">
    <location>
        <begin position="107"/>
        <end position="145"/>
    </location>
</feature>
<organism evidence="5 6">
    <name type="scientific">Cladonia borealis</name>
    <dbReference type="NCBI Taxonomy" id="184061"/>
    <lineage>
        <taxon>Eukaryota</taxon>
        <taxon>Fungi</taxon>
        <taxon>Dikarya</taxon>
        <taxon>Ascomycota</taxon>
        <taxon>Pezizomycotina</taxon>
        <taxon>Lecanoromycetes</taxon>
        <taxon>OSLEUM clade</taxon>
        <taxon>Lecanoromycetidae</taxon>
        <taxon>Lecanorales</taxon>
        <taxon>Lecanorineae</taxon>
        <taxon>Cladoniaceae</taxon>
        <taxon>Cladonia</taxon>
    </lineage>
</organism>
<evidence type="ECO:0000256" key="2">
    <source>
        <dbReference type="ARBA" id="ARBA00022833"/>
    </source>
</evidence>
<keyword evidence="2" id="KW-0862">Zinc</keyword>
<feature type="compositionally biased region" description="Polar residues" evidence="3">
    <location>
        <begin position="338"/>
        <end position="352"/>
    </location>
</feature>
<evidence type="ECO:0000313" key="6">
    <source>
        <dbReference type="Proteomes" id="UP001166286"/>
    </source>
</evidence>
<protein>
    <recommendedName>
        <fullName evidence="4">LIM zinc-binding domain-containing protein</fullName>
    </recommendedName>
</protein>
<feature type="compositionally biased region" description="Polar residues" evidence="3">
    <location>
        <begin position="294"/>
        <end position="329"/>
    </location>
</feature>